<proteinExistence type="predicted"/>
<dbReference type="CDD" id="cd16917">
    <property type="entry name" value="HATPase_UhpB-NarQ-NarX-like"/>
    <property type="match status" value="1"/>
</dbReference>
<dbReference type="InterPro" id="IPR011712">
    <property type="entry name" value="Sig_transdc_His_kin_sub3_dim/P"/>
</dbReference>
<feature type="compositionally biased region" description="Polar residues" evidence="9">
    <location>
        <begin position="208"/>
        <end position="222"/>
    </location>
</feature>
<dbReference type="InterPro" id="IPR050482">
    <property type="entry name" value="Sensor_HK_TwoCompSys"/>
</dbReference>
<evidence type="ECO:0000313" key="12">
    <source>
        <dbReference type="EMBL" id="EFS91872.1"/>
    </source>
</evidence>
<dbReference type="EC" id="2.7.13.3" evidence="2"/>
<feature type="compositionally biased region" description="Basic and acidic residues" evidence="9">
    <location>
        <begin position="191"/>
        <end position="200"/>
    </location>
</feature>
<evidence type="ECO:0000256" key="4">
    <source>
        <dbReference type="ARBA" id="ARBA00022679"/>
    </source>
</evidence>
<evidence type="ECO:0000256" key="1">
    <source>
        <dbReference type="ARBA" id="ARBA00000085"/>
    </source>
</evidence>
<dbReference type="EMBL" id="ADZU01000033">
    <property type="protein sequence ID" value="EFS91872.1"/>
    <property type="molecule type" value="Genomic_DNA"/>
</dbReference>
<dbReference type="InterPro" id="IPR036890">
    <property type="entry name" value="HATPase_C_sf"/>
</dbReference>
<dbReference type="Gene3D" id="1.20.5.1930">
    <property type="match status" value="1"/>
</dbReference>
<evidence type="ECO:0000256" key="6">
    <source>
        <dbReference type="ARBA" id="ARBA00022777"/>
    </source>
</evidence>
<sequence>MHDSVAHHVSIIGIHAAGVRRALGVDLTLAKEALSTVESESREAVAEMRSLLGSLRDRDEAGVQLGLADVDRLCAAPRRAEVRLLRVGDDSIVGPLQGHTCYRIVQESLNNVEAHSSASEVTVSGRCDENSVEVEVTDNGRPVHSVPSTGVGIIGMSERVEALGGTLEVGPRRIGGWRVRAVIPIRSRAGDGEAVKEHRMSGAGTPDARTTNWQVNNMPQED</sequence>
<keyword evidence="6 12" id="KW-0418">Kinase</keyword>
<dbReference type="Pfam" id="PF02518">
    <property type="entry name" value="HATPase_c"/>
    <property type="match status" value="1"/>
</dbReference>
<keyword evidence="5" id="KW-0547">Nucleotide-binding</keyword>
<dbReference type="Gene3D" id="3.30.565.10">
    <property type="entry name" value="Histidine kinase-like ATPase, C-terminal domain"/>
    <property type="match status" value="1"/>
</dbReference>
<dbReference type="InterPro" id="IPR003594">
    <property type="entry name" value="HATPase_dom"/>
</dbReference>
<reference evidence="12" key="1">
    <citation type="submission" date="2010-08" db="EMBL/GenBank/DDBJ databases">
        <authorList>
            <person name="Weinstock G."/>
            <person name="Sodergren E."/>
            <person name="Clifton S."/>
            <person name="Fulton L."/>
            <person name="Fulton B."/>
            <person name="Courtney L."/>
            <person name="Fronick C."/>
            <person name="Harrison M."/>
            <person name="Strong C."/>
            <person name="Farmer C."/>
            <person name="Delahaunty K."/>
            <person name="Markovic C."/>
            <person name="Hall O."/>
            <person name="Minx P."/>
            <person name="Tomlinson C."/>
            <person name="Mitreva M."/>
            <person name="Hou S."/>
            <person name="Chen J."/>
            <person name="Wollam A."/>
            <person name="Pepin K.H."/>
            <person name="Johnson M."/>
            <person name="Bhonagiri V."/>
            <person name="Zhang X."/>
            <person name="Suruliraj S."/>
            <person name="Warren W."/>
            <person name="Chinwalla A."/>
            <person name="Mardis E.R."/>
            <person name="Wilson R.K."/>
        </authorList>
    </citation>
    <scope>NUCLEOTIDE SEQUENCE [LARGE SCALE GENOMIC DNA]</scope>
    <source>
        <strain evidence="12">HL044PA1</strain>
    </source>
</reference>
<organism evidence="12 13">
    <name type="scientific">Cutibacterium modestum HL044PA1</name>
    <dbReference type="NCBI Taxonomy" id="765109"/>
    <lineage>
        <taxon>Bacteria</taxon>
        <taxon>Bacillati</taxon>
        <taxon>Actinomycetota</taxon>
        <taxon>Actinomycetes</taxon>
        <taxon>Propionibacteriales</taxon>
        <taxon>Propionibacteriaceae</taxon>
        <taxon>Cutibacterium</taxon>
        <taxon>Cutibacterium modestum</taxon>
    </lineage>
</organism>
<keyword evidence="8" id="KW-0902">Two-component regulatory system</keyword>
<evidence type="ECO:0000256" key="3">
    <source>
        <dbReference type="ARBA" id="ARBA00022553"/>
    </source>
</evidence>
<dbReference type="Pfam" id="PF07730">
    <property type="entry name" value="HisKA_3"/>
    <property type="match status" value="1"/>
</dbReference>
<protein>
    <recommendedName>
        <fullName evidence="2">histidine kinase</fullName>
        <ecNumber evidence="2">2.7.13.3</ecNumber>
    </recommendedName>
</protein>
<evidence type="ECO:0000259" key="10">
    <source>
        <dbReference type="Pfam" id="PF02518"/>
    </source>
</evidence>
<feature type="region of interest" description="Disordered" evidence="9">
    <location>
        <begin position="191"/>
        <end position="222"/>
    </location>
</feature>
<keyword evidence="7" id="KW-0067">ATP-binding</keyword>
<evidence type="ECO:0000256" key="7">
    <source>
        <dbReference type="ARBA" id="ARBA00022840"/>
    </source>
</evidence>
<dbReference type="SUPFAM" id="SSF55874">
    <property type="entry name" value="ATPase domain of HSP90 chaperone/DNA topoisomerase II/histidine kinase"/>
    <property type="match status" value="1"/>
</dbReference>
<feature type="domain" description="Signal transduction histidine kinase subgroup 3 dimerisation and phosphoacceptor" evidence="11">
    <location>
        <begin position="1"/>
        <end position="59"/>
    </location>
</feature>
<keyword evidence="3" id="KW-0597">Phosphoprotein</keyword>
<evidence type="ECO:0000313" key="13">
    <source>
        <dbReference type="Proteomes" id="UP000003179"/>
    </source>
</evidence>
<dbReference type="GO" id="GO:0016301">
    <property type="term" value="F:kinase activity"/>
    <property type="evidence" value="ECO:0007669"/>
    <property type="project" value="UniProtKB-KW"/>
</dbReference>
<dbReference type="Proteomes" id="UP000003179">
    <property type="component" value="Unassembled WGS sequence"/>
</dbReference>
<evidence type="ECO:0000256" key="8">
    <source>
        <dbReference type="ARBA" id="ARBA00023012"/>
    </source>
</evidence>
<name>A0ABP2K720_9ACTN</name>
<evidence type="ECO:0000256" key="2">
    <source>
        <dbReference type="ARBA" id="ARBA00012438"/>
    </source>
</evidence>
<gene>
    <name evidence="12" type="ORF">HMPREF9607_02033</name>
</gene>
<keyword evidence="13" id="KW-1185">Reference proteome</keyword>
<evidence type="ECO:0000256" key="9">
    <source>
        <dbReference type="SAM" id="MobiDB-lite"/>
    </source>
</evidence>
<evidence type="ECO:0000256" key="5">
    <source>
        <dbReference type="ARBA" id="ARBA00022741"/>
    </source>
</evidence>
<dbReference type="PANTHER" id="PTHR24421:SF10">
    <property type="entry name" value="NITRATE_NITRITE SENSOR PROTEIN NARQ"/>
    <property type="match status" value="1"/>
</dbReference>
<comment type="catalytic activity">
    <reaction evidence="1">
        <text>ATP + protein L-histidine = ADP + protein N-phospho-L-histidine.</text>
        <dbReference type="EC" id="2.7.13.3"/>
    </reaction>
</comment>
<accession>A0ABP2K720</accession>
<comment type="caution">
    <text evidence="12">The sequence shown here is derived from an EMBL/GenBank/DDBJ whole genome shotgun (WGS) entry which is preliminary data.</text>
</comment>
<feature type="domain" description="Histidine kinase/HSP90-like ATPase" evidence="10">
    <location>
        <begin position="101"/>
        <end position="185"/>
    </location>
</feature>
<keyword evidence="4" id="KW-0808">Transferase</keyword>
<dbReference type="PANTHER" id="PTHR24421">
    <property type="entry name" value="NITRATE/NITRITE SENSOR PROTEIN NARX-RELATED"/>
    <property type="match status" value="1"/>
</dbReference>
<evidence type="ECO:0000259" key="11">
    <source>
        <dbReference type="Pfam" id="PF07730"/>
    </source>
</evidence>